<dbReference type="PANTHER" id="PTHR12526">
    <property type="entry name" value="GLYCOSYLTRANSFERASE"/>
    <property type="match status" value="1"/>
</dbReference>
<proteinExistence type="predicted"/>
<name>A0ABZ0U254_9FIRM</name>
<dbReference type="InterPro" id="IPR019734">
    <property type="entry name" value="TPR_rpt"/>
</dbReference>
<dbReference type="InterPro" id="IPR001296">
    <property type="entry name" value="Glyco_trans_1"/>
</dbReference>
<dbReference type="Proteomes" id="UP001322744">
    <property type="component" value="Chromosome"/>
</dbReference>
<keyword evidence="1" id="KW-0802">TPR repeat</keyword>
<dbReference type="EMBL" id="CP139957">
    <property type="protein sequence ID" value="WPX07805.1"/>
    <property type="molecule type" value="Genomic_DNA"/>
</dbReference>
<evidence type="ECO:0000313" key="4">
    <source>
        <dbReference type="EMBL" id="WPX07805.1"/>
    </source>
</evidence>
<evidence type="ECO:0000256" key="1">
    <source>
        <dbReference type="PROSITE-ProRule" id="PRU00339"/>
    </source>
</evidence>
<dbReference type="Pfam" id="PF13181">
    <property type="entry name" value="TPR_8"/>
    <property type="match status" value="2"/>
</dbReference>
<dbReference type="SUPFAM" id="SSF53756">
    <property type="entry name" value="UDP-Glycosyltransferase/glycogen phosphorylase"/>
    <property type="match status" value="1"/>
</dbReference>
<dbReference type="Gene3D" id="1.25.40.10">
    <property type="entry name" value="Tetratricopeptide repeat domain"/>
    <property type="match status" value="1"/>
</dbReference>
<gene>
    <name evidence="4" type="ORF">SOJ16_001634</name>
</gene>
<protein>
    <submittedName>
        <fullName evidence="4">Glycosyltransferase</fullName>
        <ecNumber evidence="4">2.4.-.-</ecNumber>
    </submittedName>
</protein>
<dbReference type="InterPro" id="IPR001173">
    <property type="entry name" value="Glyco_trans_2-like"/>
</dbReference>
<feature type="repeat" description="TPR" evidence="1">
    <location>
        <begin position="43"/>
        <end position="76"/>
    </location>
</feature>
<dbReference type="EC" id="2.4.-.-" evidence="4"/>
<dbReference type="RefSeq" id="WP_052661807.1">
    <property type="nucleotide sequence ID" value="NZ_CP139957.1"/>
</dbReference>
<dbReference type="Pfam" id="PF00535">
    <property type="entry name" value="Glycos_transf_2"/>
    <property type="match status" value="1"/>
</dbReference>
<evidence type="ECO:0000259" key="2">
    <source>
        <dbReference type="Pfam" id="PF00534"/>
    </source>
</evidence>
<keyword evidence="4" id="KW-0808">Transferase</keyword>
<dbReference type="Gene3D" id="3.40.50.2000">
    <property type="entry name" value="Glycogen Phosphorylase B"/>
    <property type="match status" value="2"/>
</dbReference>
<dbReference type="InterPro" id="IPR011990">
    <property type="entry name" value="TPR-like_helical_dom_sf"/>
</dbReference>
<dbReference type="PROSITE" id="PS50005">
    <property type="entry name" value="TPR"/>
    <property type="match status" value="2"/>
</dbReference>
<dbReference type="InterPro" id="IPR029044">
    <property type="entry name" value="Nucleotide-diphossugar_trans"/>
</dbReference>
<feature type="repeat" description="TPR" evidence="1">
    <location>
        <begin position="77"/>
        <end position="110"/>
    </location>
</feature>
<dbReference type="SUPFAM" id="SSF53448">
    <property type="entry name" value="Nucleotide-diphospho-sugar transferases"/>
    <property type="match status" value="1"/>
</dbReference>
<feature type="domain" description="Glycosyl transferase family 1" evidence="2">
    <location>
        <begin position="269"/>
        <end position="385"/>
    </location>
</feature>
<dbReference type="SUPFAM" id="SSF48452">
    <property type="entry name" value="TPR-like"/>
    <property type="match status" value="1"/>
</dbReference>
<keyword evidence="5" id="KW-1185">Reference proteome</keyword>
<dbReference type="Pfam" id="PF00534">
    <property type="entry name" value="Glycos_transf_1"/>
    <property type="match status" value="1"/>
</dbReference>
<feature type="domain" description="Glycosyltransferase 2-like" evidence="3">
    <location>
        <begin position="476"/>
        <end position="595"/>
    </location>
</feature>
<reference evidence="4 5" key="1">
    <citation type="submission" date="2023-12" db="EMBL/GenBank/DDBJ databases">
        <authorList>
            <person name="Manesh M.J.H."/>
            <person name="Bing R.G."/>
            <person name="Willard D.J."/>
            <person name="Kelly R.M."/>
        </authorList>
    </citation>
    <scope>NUCLEOTIDE SEQUENCE [LARGE SCALE GENOMIC DNA]</scope>
    <source>
        <strain evidence="4 5">DSM 8977</strain>
    </source>
</reference>
<dbReference type="SMART" id="SM00028">
    <property type="entry name" value="TPR"/>
    <property type="match status" value="2"/>
</dbReference>
<evidence type="ECO:0000259" key="3">
    <source>
        <dbReference type="Pfam" id="PF00535"/>
    </source>
</evidence>
<accession>A0ABZ0U254</accession>
<sequence>MSEEILNRITRIKRMLRDLIEKGDLDYALEIIRQYEKVVLNDVEILSFKGVIYYAKNELDKAKEIFKKGLLINSTYFDLYFNLGCVFESEGDIQTAIRYFKRALEFSKTEEEKKDVLEKLKVHESIAASINETKIAFFIKAGLDNFIDDIILGLMDDYFVQKIIVTDFKQIDEGMQWADICWFEWCDELVIYGSRHELAREKKLVCRLHSYEAFTDYIFNVNWENIDKIIFVAKHIFEIVNNKLNNAISSKSIVIPNGIDLNKYTFKERQKGFNIAYVGYINYKKGPMLLLQLFKSLYDKDNRYKLYIAGQFQDERYVLYFNQMIKEMGLEEHVIFDGWQKDINSWLEDKNYILSCSITEGHPVAIMEAMAKGIKPVIHNFVGARNIYPIKYLWNTIDEAIEIILRSDYDSVEYRDFISSNYSIEKEISEIKKVIVSLDRMPKKNREMSVVDLVHKVNSLVQNNYSVNNDFTELLTIVITTYNRSHILKEDLENDLKMGRIKKVIVENGSEPNHVNVIKNLNLDKYGIQKIIYLNKNIGPNEGPKIGLEQVETKFVTLLPDDDIILVKDSTEKLDELLRKIGNDNVFLCCRYVMKLIKDKGLIPFYDRYKYNGLYGKDFLINMTKTGEIEMFTNGAILCTYEMKHFLNNYLPEPIFYNCGDYVLLARLFGNKPDKKIIITDKYLYIQRYGNNNTSSLSTMKEQKLYSHLISMLIAAYYCLKNSLLSKDEIIDSLLNRAQLLKNLYGLEISFTNIMVKYIFEKKNVEKFIESIKDIYNLDMGEYIPPEIIKIVNYI</sequence>
<dbReference type="PROSITE" id="PS50293">
    <property type="entry name" value="TPR_REGION"/>
    <property type="match status" value="1"/>
</dbReference>
<dbReference type="GO" id="GO:0016757">
    <property type="term" value="F:glycosyltransferase activity"/>
    <property type="evidence" value="ECO:0007669"/>
    <property type="project" value="UniProtKB-KW"/>
</dbReference>
<dbReference type="CDD" id="cd03801">
    <property type="entry name" value="GT4_PimA-like"/>
    <property type="match status" value="1"/>
</dbReference>
<evidence type="ECO:0000313" key="5">
    <source>
        <dbReference type="Proteomes" id="UP001322744"/>
    </source>
</evidence>
<dbReference type="PANTHER" id="PTHR12526:SF630">
    <property type="entry name" value="GLYCOSYLTRANSFERASE"/>
    <property type="match status" value="1"/>
</dbReference>
<keyword evidence="4" id="KW-0328">Glycosyltransferase</keyword>
<organism evidence="4 5">
    <name type="scientific">Anaerocellum danielii</name>
    <dbReference type="NCBI Taxonomy" id="1387557"/>
    <lineage>
        <taxon>Bacteria</taxon>
        <taxon>Bacillati</taxon>
        <taxon>Bacillota</taxon>
        <taxon>Bacillota incertae sedis</taxon>
        <taxon>Caldicellulosiruptorales</taxon>
        <taxon>Caldicellulosiruptoraceae</taxon>
        <taxon>Anaerocellum</taxon>
    </lineage>
</organism>